<comment type="cofactor">
    <cofactor evidence="14">
        <name>Mg(2+)</name>
        <dbReference type="ChEBI" id="CHEBI:18420"/>
    </cofactor>
</comment>
<name>A0A7C3MK73_DICTH</name>
<dbReference type="InterPro" id="IPR050191">
    <property type="entry name" value="ATP-dep_DNA_ligase"/>
</dbReference>
<evidence type="ECO:0000256" key="6">
    <source>
        <dbReference type="ARBA" id="ARBA00022741"/>
    </source>
</evidence>
<dbReference type="PANTHER" id="PTHR45674:SF4">
    <property type="entry name" value="DNA LIGASE 1"/>
    <property type="match status" value="1"/>
</dbReference>
<dbReference type="Gene3D" id="1.10.3260.10">
    <property type="entry name" value="DNA ligase, ATP-dependent, N-terminal domain"/>
    <property type="match status" value="1"/>
</dbReference>
<evidence type="ECO:0000256" key="3">
    <source>
        <dbReference type="ARBA" id="ARBA00022618"/>
    </source>
</evidence>
<evidence type="ECO:0000313" key="18">
    <source>
        <dbReference type="EMBL" id="HFX12971.1"/>
    </source>
</evidence>
<evidence type="ECO:0000256" key="12">
    <source>
        <dbReference type="ARBA" id="ARBA00023306"/>
    </source>
</evidence>
<evidence type="ECO:0000256" key="8">
    <source>
        <dbReference type="ARBA" id="ARBA00022840"/>
    </source>
</evidence>
<dbReference type="PROSITE" id="PS00333">
    <property type="entry name" value="DNA_LIGASE_A2"/>
    <property type="match status" value="1"/>
</dbReference>
<dbReference type="FunFam" id="3.30.470.30:FF:000012">
    <property type="entry name" value="Probable DNA ligase"/>
    <property type="match status" value="1"/>
</dbReference>
<dbReference type="InterPro" id="IPR012310">
    <property type="entry name" value="DNA_ligase_ATP-dep_cent"/>
</dbReference>
<dbReference type="SUPFAM" id="SSF50249">
    <property type="entry name" value="Nucleic acid-binding proteins"/>
    <property type="match status" value="1"/>
</dbReference>
<dbReference type="HAMAP" id="MF_00407">
    <property type="entry name" value="DNA_ligase"/>
    <property type="match status" value="1"/>
</dbReference>
<dbReference type="InterPro" id="IPR012308">
    <property type="entry name" value="DNA_ligase_ATP-dep_N"/>
</dbReference>
<evidence type="ECO:0000256" key="4">
    <source>
        <dbReference type="ARBA" id="ARBA00022705"/>
    </source>
</evidence>
<organism evidence="18">
    <name type="scientific">Dictyoglomus thermophilum</name>
    <dbReference type="NCBI Taxonomy" id="14"/>
    <lineage>
        <taxon>Bacteria</taxon>
        <taxon>Pseudomonadati</taxon>
        <taxon>Dictyoglomota</taxon>
        <taxon>Dictyoglomia</taxon>
        <taxon>Dictyoglomales</taxon>
        <taxon>Dictyoglomaceae</taxon>
        <taxon>Dictyoglomus</taxon>
    </lineage>
</organism>
<evidence type="ECO:0000259" key="17">
    <source>
        <dbReference type="PROSITE" id="PS50160"/>
    </source>
</evidence>
<feature type="active site" description="N6-AMP-lysine intermediate" evidence="14">
    <location>
        <position position="245"/>
    </location>
</feature>
<evidence type="ECO:0000256" key="7">
    <source>
        <dbReference type="ARBA" id="ARBA00022763"/>
    </source>
</evidence>
<dbReference type="CDD" id="cd07969">
    <property type="entry name" value="OBF_DNA_ligase_I"/>
    <property type="match status" value="1"/>
</dbReference>
<dbReference type="PANTHER" id="PTHR45674">
    <property type="entry name" value="DNA LIGASE 1/3 FAMILY MEMBER"/>
    <property type="match status" value="1"/>
</dbReference>
<evidence type="ECO:0000256" key="13">
    <source>
        <dbReference type="ARBA" id="ARBA00034003"/>
    </source>
</evidence>
<dbReference type="Pfam" id="PF04675">
    <property type="entry name" value="DNA_ligase_A_N"/>
    <property type="match status" value="1"/>
</dbReference>
<dbReference type="GO" id="GO:0005524">
    <property type="term" value="F:ATP binding"/>
    <property type="evidence" value="ECO:0007669"/>
    <property type="project" value="UniProtKB-UniRule"/>
</dbReference>
<evidence type="ECO:0000256" key="14">
    <source>
        <dbReference type="HAMAP-Rule" id="MF_00407"/>
    </source>
</evidence>
<dbReference type="InterPro" id="IPR012309">
    <property type="entry name" value="DNA_ligase_ATP-dep_C"/>
</dbReference>
<comment type="similarity">
    <text evidence="1 14 16">Belongs to the ATP-dependent DNA ligase family.</text>
</comment>
<feature type="binding site" evidence="14">
    <location>
        <position position="265"/>
    </location>
    <ligand>
        <name>ATP</name>
        <dbReference type="ChEBI" id="CHEBI:30616"/>
    </ligand>
</feature>
<dbReference type="InterPro" id="IPR012340">
    <property type="entry name" value="NA-bd_OB-fold"/>
</dbReference>
<sequence>MFFSELAEYFGRLEITTKRNEMTEILADLFKKADKEEIDKIIYLLNGRVAPEYEKVEFGMSEKLVLRAMALAFIVPISELERVYKEIGDLGEIVIRYHREREKDLSITEVFNVLYEIASISGEGSVDAKVNRLAFLINSLTSEGAKYLVRIVLGKLRLGIGEPTIMDALSYAKAKDKTLRSFIERAFNITSDLGYVAKVFWEGGTEALKKIKVQVGRPIRMALAERVSKPEEIIKKMGKCSVEPKFDGFRCQIHKKGKIVKIFSRNLEDNTHMFPDLVEGILDQIPKEEIIIEGEAISYNPETGEFYPFQVTVQRKRKYNISEMVELFPLQLFTFDILYVDGEDITSLPYLRRRKKLEENIKEGDKIFITKNIVTSDPKEIQMFFEECISEGLEGIVAKRLDAPYQAGVRNFNWIKLKRSYQSHLTDTVDCVILGYFKGRGHRAKFGIGALLVGVYDQERDLFKTIAKIGTGPTEEEWVKFREVLDEVKVDHKPSNVDSLIEPDVWVEPKYVVEIQADEITRSPVHTCGKETDGLGYALRFPRVIGFIREDKGPYDATSVSEILEMFRNQRREKVEEDQEV</sequence>
<evidence type="ECO:0000256" key="10">
    <source>
        <dbReference type="ARBA" id="ARBA00023172"/>
    </source>
</evidence>
<dbReference type="GO" id="GO:0006273">
    <property type="term" value="P:lagging strand elongation"/>
    <property type="evidence" value="ECO:0007669"/>
    <property type="project" value="TreeGrafter"/>
</dbReference>
<dbReference type="SUPFAM" id="SSF56091">
    <property type="entry name" value="DNA ligase/mRNA capping enzyme, catalytic domain"/>
    <property type="match status" value="1"/>
</dbReference>
<reference evidence="18" key="1">
    <citation type="journal article" date="2020" name="mSystems">
        <title>Genome- and Community-Level Interaction Insights into Carbon Utilization and Element Cycling Functions of Hydrothermarchaeota in Hydrothermal Sediment.</title>
        <authorList>
            <person name="Zhou Z."/>
            <person name="Liu Y."/>
            <person name="Xu W."/>
            <person name="Pan J."/>
            <person name="Luo Z.H."/>
            <person name="Li M."/>
        </authorList>
    </citation>
    <scope>NUCLEOTIDE SEQUENCE [LARGE SCALE GENOMIC DNA]</scope>
    <source>
        <strain evidence="18">SpSt-81</strain>
    </source>
</reference>
<dbReference type="GO" id="GO:0051301">
    <property type="term" value="P:cell division"/>
    <property type="evidence" value="ECO:0007669"/>
    <property type="project" value="UniProtKB-KW"/>
</dbReference>
<dbReference type="GO" id="GO:0003677">
    <property type="term" value="F:DNA binding"/>
    <property type="evidence" value="ECO:0007669"/>
    <property type="project" value="InterPro"/>
</dbReference>
<comment type="caution">
    <text evidence="18">The sequence shown here is derived from an EMBL/GenBank/DDBJ whole genome shotgun (WGS) entry which is preliminary data.</text>
</comment>
<evidence type="ECO:0000256" key="16">
    <source>
        <dbReference type="RuleBase" id="RU004196"/>
    </source>
</evidence>
<comment type="function">
    <text evidence="14">DNA ligase that seals nicks in double-stranded DNA during DNA replication, DNA recombination and DNA repair.</text>
</comment>
<dbReference type="InterPro" id="IPR036599">
    <property type="entry name" value="DNA_ligase_N_sf"/>
</dbReference>
<dbReference type="CDD" id="cd07901">
    <property type="entry name" value="Adenylation_DNA_ligase_Arch_LigB"/>
    <property type="match status" value="1"/>
</dbReference>
<gene>
    <name evidence="14" type="primary">lig</name>
    <name evidence="18" type="ORF">ENW00_02295</name>
</gene>
<dbReference type="AlphaFoldDB" id="A0A7C3MK73"/>
<dbReference type="SUPFAM" id="SSF117018">
    <property type="entry name" value="ATP-dependent DNA ligase DNA-binding domain"/>
    <property type="match status" value="1"/>
</dbReference>
<dbReference type="GO" id="GO:0006310">
    <property type="term" value="P:DNA recombination"/>
    <property type="evidence" value="ECO:0007669"/>
    <property type="project" value="UniProtKB-UniRule"/>
</dbReference>
<dbReference type="Pfam" id="PF01068">
    <property type="entry name" value="DNA_ligase_A_M"/>
    <property type="match status" value="1"/>
</dbReference>
<evidence type="ECO:0000256" key="1">
    <source>
        <dbReference type="ARBA" id="ARBA00007572"/>
    </source>
</evidence>
<dbReference type="EC" id="6.5.1.1" evidence="14"/>
<keyword evidence="12 14" id="KW-0131">Cell cycle</keyword>
<dbReference type="InterPro" id="IPR022865">
    <property type="entry name" value="DNA_ligae_ATP-dep_bac/arc"/>
</dbReference>
<feature type="binding site" evidence="14">
    <location>
        <position position="295"/>
    </location>
    <ligand>
        <name>ATP</name>
        <dbReference type="ChEBI" id="CHEBI:30616"/>
    </ligand>
</feature>
<accession>A0A7C3MK73</accession>
<protein>
    <recommendedName>
        <fullName evidence="14">Probable DNA ligase</fullName>
        <ecNumber evidence="14">6.5.1.1</ecNumber>
    </recommendedName>
    <alternativeName>
        <fullName evidence="14">Polydeoxyribonucleotide synthase [ATP]</fullName>
    </alternativeName>
</protein>
<feature type="binding site" evidence="14">
    <location>
        <position position="335"/>
    </location>
    <ligand>
        <name>ATP</name>
        <dbReference type="ChEBI" id="CHEBI:30616"/>
    </ligand>
</feature>
<dbReference type="GO" id="GO:0003910">
    <property type="term" value="F:DNA ligase (ATP) activity"/>
    <property type="evidence" value="ECO:0007669"/>
    <property type="project" value="UniProtKB-UniRule"/>
</dbReference>
<dbReference type="GO" id="GO:0046872">
    <property type="term" value="F:metal ion binding"/>
    <property type="evidence" value="ECO:0007669"/>
    <property type="project" value="UniProtKB-KW"/>
</dbReference>
<keyword evidence="6 14" id="KW-0547">Nucleotide-binding</keyword>
<keyword evidence="5 14" id="KW-0479">Metal-binding</keyword>
<keyword evidence="8 14" id="KW-0067">ATP-binding</keyword>
<feature type="domain" description="ATP-dependent DNA ligase family profile" evidence="17">
    <location>
        <begin position="332"/>
        <end position="457"/>
    </location>
</feature>
<dbReference type="GO" id="GO:0006281">
    <property type="term" value="P:DNA repair"/>
    <property type="evidence" value="ECO:0007669"/>
    <property type="project" value="UniProtKB-UniRule"/>
</dbReference>
<feature type="binding site" evidence="14">
    <location>
        <position position="410"/>
    </location>
    <ligand>
        <name>ATP</name>
        <dbReference type="ChEBI" id="CHEBI:30616"/>
    </ligand>
</feature>
<dbReference type="InterPro" id="IPR016059">
    <property type="entry name" value="DNA_ligase_ATP-dep_CS"/>
</dbReference>
<evidence type="ECO:0000256" key="15">
    <source>
        <dbReference type="RuleBase" id="RU000617"/>
    </source>
</evidence>
<keyword evidence="10 14" id="KW-0233">DNA recombination</keyword>
<dbReference type="EMBL" id="DTIN01000009">
    <property type="protein sequence ID" value="HFX12971.1"/>
    <property type="molecule type" value="Genomic_DNA"/>
</dbReference>
<dbReference type="NCBIfam" id="TIGR00574">
    <property type="entry name" value="dnl1"/>
    <property type="match status" value="1"/>
</dbReference>
<dbReference type="InterPro" id="IPR000977">
    <property type="entry name" value="DNA_ligase_ATP-dep"/>
</dbReference>
<dbReference type="Gene3D" id="3.30.470.30">
    <property type="entry name" value="DNA ligase/mRNA capping enzyme"/>
    <property type="match status" value="1"/>
</dbReference>
<dbReference type="Gene3D" id="2.40.50.140">
    <property type="entry name" value="Nucleic acid-binding proteins"/>
    <property type="match status" value="1"/>
</dbReference>
<dbReference type="GO" id="GO:0071897">
    <property type="term" value="P:DNA biosynthetic process"/>
    <property type="evidence" value="ECO:0007669"/>
    <property type="project" value="InterPro"/>
</dbReference>
<keyword evidence="4 14" id="KW-0235">DNA replication</keyword>
<proteinExistence type="inferred from homology"/>
<keyword evidence="11 14" id="KW-0234">DNA repair</keyword>
<keyword evidence="9 14" id="KW-0460">Magnesium</keyword>
<evidence type="ECO:0000256" key="11">
    <source>
        <dbReference type="ARBA" id="ARBA00023204"/>
    </source>
</evidence>
<dbReference type="PROSITE" id="PS50160">
    <property type="entry name" value="DNA_LIGASE_A3"/>
    <property type="match status" value="1"/>
</dbReference>
<dbReference type="FunFam" id="1.10.3260.10:FF:000007">
    <property type="entry name" value="DNA ligase"/>
    <property type="match status" value="1"/>
</dbReference>
<evidence type="ECO:0000256" key="2">
    <source>
        <dbReference type="ARBA" id="ARBA00022598"/>
    </source>
</evidence>
<comment type="catalytic activity">
    <reaction evidence="13 14 15">
        <text>ATP + (deoxyribonucleotide)n-3'-hydroxyl + 5'-phospho-(deoxyribonucleotide)m = (deoxyribonucleotide)n+m + AMP + diphosphate.</text>
        <dbReference type="EC" id="6.5.1.1"/>
    </reaction>
</comment>
<keyword evidence="7 14" id="KW-0227">DNA damage</keyword>
<keyword evidence="3 14" id="KW-0132">Cell division</keyword>
<evidence type="ECO:0000256" key="9">
    <source>
        <dbReference type="ARBA" id="ARBA00022842"/>
    </source>
</evidence>
<feature type="binding site" evidence="14">
    <location>
        <position position="243"/>
    </location>
    <ligand>
        <name>ATP</name>
        <dbReference type="ChEBI" id="CHEBI:30616"/>
    </ligand>
</feature>
<keyword evidence="2 14" id="KW-0436">Ligase</keyword>
<feature type="binding site" evidence="14">
    <location>
        <position position="250"/>
    </location>
    <ligand>
        <name>ATP</name>
        <dbReference type="ChEBI" id="CHEBI:30616"/>
    </ligand>
</feature>
<dbReference type="PROSITE" id="PS00697">
    <property type="entry name" value="DNA_LIGASE_A1"/>
    <property type="match status" value="1"/>
</dbReference>
<evidence type="ECO:0000256" key="5">
    <source>
        <dbReference type="ARBA" id="ARBA00022723"/>
    </source>
</evidence>
<feature type="binding site" evidence="14">
    <location>
        <position position="416"/>
    </location>
    <ligand>
        <name>ATP</name>
        <dbReference type="ChEBI" id="CHEBI:30616"/>
    </ligand>
</feature>
<dbReference type="Pfam" id="PF04679">
    <property type="entry name" value="DNA_ligase_A_C"/>
    <property type="match status" value="1"/>
</dbReference>